<dbReference type="AlphaFoldDB" id="A0A2B4RKE1"/>
<dbReference type="PANTHER" id="PTHR15208">
    <property type="entry name" value="RECEPTOR-BINDING CANCER ANTIGEN EXPRESSED ON SISO CELLS CANCER ASSOCIATED SURFACE ANTIGEN RCAS1 ESTROGEN RECEPTOR-BINDING FRAGMENT- ASSOCIATED GENE 9 PROTEIN"/>
    <property type="match status" value="1"/>
</dbReference>
<evidence type="ECO:0000313" key="3">
    <source>
        <dbReference type="Proteomes" id="UP000225706"/>
    </source>
</evidence>
<dbReference type="OrthoDB" id="10017216at2759"/>
<dbReference type="STRING" id="50429.A0A2B4RKE1"/>
<reference evidence="3" key="1">
    <citation type="journal article" date="2017" name="bioRxiv">
        <title>Comparative analysis of the genomes of Stylophora pistillata and Acropora digitifera provides evidence for extensive differences between species of corals.</title>
        <authorList>
            <person name="Voolstra C.R."/>
            <person name="Li Y."/>
            <person name="Liew Y.J."/>
            <person name="Baumgarten S."/>
            <person name="Zoccola D."/>
            <person name="Flot J.-F."/>
            <person name="Tambutte S."/>
            <person name="Allemand D."/>
            <person name="Aranda M."/>
        </authorList>
    </citation>
    <scope>NUCLEOTIDE SEQUENCE [LARGE SCALE GENOMIC DNA]</scope>
</reference>
<name>A0A2B4RKE1_STYPI</name>
<dbReference type="Proteomes" id="UP000225706">
    <property type="component" value="Unassembled WGS sequence"/>
</dbReference>
<protein>
    <submittedName>
        <fullName evidence="2">Receptor-binding cancer antigen</fullName>
    </submittedName>
</protein>
<gene>
    <name evidence="2" type="primary">EBAG9</name>
    <name evidence="2" type="ORF">AWC38_SpisGene18990</name>
</gene>
<evidence type="ECO:0000313" key="2">
    <source>
        <dbReference type="EMBL" id="PFX16712.1"/>
    </source>
</evidence>
<accession>A0A2B4RKE1</accession>
<evidence type="ECO:0000256" key="1">
    <source>
        <dbReference type="SAM" id="MobiDB-lite"/>
    </source>
</evidence>
<dbReference type="EMBL" id="LSMT01000523">
    <property type="protein sequence ID" value="PFX16712.1"/>
    <property type="molecule type" value="Genomic_DNA"/>
</dbReference>
<feature type="region of interest" description="Disordered" evidence="1">
    <location>
        <begin position="171"/>
        <end position="210"/>
    </location>
</feature>
<dbReference type="PANTHER" id="PTHR15208:SF2">
    <property type="entry name" value="RECEPTOR-BINDING CANCER ANTIGEN EXPRESSED ON SISO CELLS"/>
    <property type="match status" value="1"/>
</dbReference>
<dbReference type="InterPro" id="IPR017025">
    <property type="entry name" value="Cancer-assoc_antigen_RCAS1"/>
</dbReference>
<feature type="compositionally biased region" description="Polar residues" evidence="1">
    <location>
        <begin position="116"/>
        <end position="125"/>
    </location>
</feature>
<comment type="caution">
    <text evidence="2">The sequence shown here is derived from an EMBL/GenBank/DDBJ whole genome shotgun (WGS) entry which is preliminary data.</text>
</comment>
<sequence length="210" mass="24780">MKIMHFNFRRFFSCFSFFITFIKKILFRGRQRKSSQSDKDSIPTSVAVSRDQALEGEGEWEEWDQMEEFSVKVEPACGPQQPSAEEDLFHDMTPVFQKPKKIVVKKNKGYPDGGYNTRTETSPSRLNFDMNYTPVEPELGTWNDDSTSVWDEEAVSEKDIEWETEKLVKERKQAERERRAMEQQRRREEREALKHMDKKTQGHLGVRLST</sequence>
<feature type="compositionally biased region" description="Basic and acidic residues" evidence="1">
    <location>
        <begin position="171"/>
        <end position="200"/>
    </location>
</feature>
<keyword evidence="3" id="KW-1185">Reference proteome</keyword>
<organism evidence="2 3">
    <name type="scientific">Stylophora pistillata</name>
    <name type="common">Smooth cauliflower coral</name>
    <dbReference type="NCBI Taxonomy" id="50429"/>
    <lineage>
        <taxon>Eukaryota</taxon>
        <taxon>Metazoa</taxon>
        <taxon>Cnidaria</taxon>
        <taxon>Anthozoa</taxon>
        <taxon>Hexacorallia</taxon>
        <taxon>Scleractinia</taxon>
        <taxon>Astrocoeniina</taxon>
        <taxon>Pocilloporidae</taxon>
        <taxon>Stylophora</taxon>
    </lineage>
</organism>
<feature type="region of interest" description="Disordered" evidence="1">
    <location>
        <begin position="107"/>
        <end position="127"/>
    </location>
</feature>
<proteinExistence type="predicted"/>
<dbReference type="GO" id="GO:0030141">
    <property type="term" value="C:secretory granule"/>
    <property type="evidence" value="ECO:0007669"/>
    <property type="project" value="TreeGrafter"/>
</dbReference>
<dbReference type="PIRSF" id="PIRSF034247">
    <property type="entry name" value="RCAS1"/>
    <property type="match status" value="1"/>
</dbReference>
<keyword evidence="2" id="KW-0675">Receptor</keyword>
<feature type="region of interest" description="Disordered" evidence="1">
    <location>
        <begin position="33"/>
        <end position="59"/>
    </location>
</feature>